<accession>A0AAP0JVS4</accession>
<sequence>MAKPLSNSLDLRGKHPLSILQTKCSTFGGNLRFFIRVQSPSYLRFHIKKDFNCC</sequence>
<dbReference type="EMBL" id="JBBNAG010000004">
    <property type="protein sequence ID" value="KAK9140433.1"/>
    <property type="molecule type" value="Genomic_DNA"/>
</dbReference>
<gene>
    <name evidence="1" type="ORF">Scep_010114</name>
</gene>
<protein>
    <submittedName>
        <fullName evidence="1">Uncharacterized protein</fullName>
    </submittedName>
</protein>
<organism evidence="1 2">
    <name type="scientific">Stephania cephalantha</name>
    <dbReference type="NCBI Taxonomy" id="152367"/>
    <lineage>
        <taxon>Eukaryota</taxon>
        <taxon>Viridiplantae</taxon>
        <taxon>Streptophyta</taxon>
        <taxon>Embryophyta</taxon>
        <taxon>Tracheophyta</taxon>
        <taxon>Spermatophyta</taxon>
        <taxon>Magnoliopsida</taxon>
        <taxon>Ranunculales</taxon>
        <taxon>Menispermaceae</taxon>
        <taxon>Menispermoideae</taxon>
        <taxon>Cissampelideae</taxon>
        <taxon>Stephania</taxon>
    </lineage>
</organism>
<dbReference type="AlphaFoldDB" id="A0AAP0JVS4"/>
<name>A0AAP0JVS4_9MAGN</name>
<dbReference type="Proteomes" id="UP001419268">
    <property type="component" value="Unassembled WGS sequence"/>
</dbReference>
<reference evidence="1 2" key="1">
    <citation type="submission" date="2024-01" db="EMBL/GenBank/DDBJ databases">
        <title>Genome assemblies of Stephania.</title>
        <authorList>
            <person name="Yang L."/>
        </authorList>
    </citation>
    <scope>NUCLEOTIDE SEQUENCE [LARGE SCALE GENOMIC DNA]</scope>
    <source>
        <strain evidence="1">JXDWG</strain>
        <tissue evidence="1">Leaf</tissue>
    </source>
</reference>
<proteinExistence type="predicted"/>
<evidence type="ECO:0000313" key="2">
    <source>
        <dbReference type="Proteomes" id="UP001419268"/>
    </source>
</evidence>
<comment type="caution">
    <text evidence="1">The sequence shown here is derived from an EMBL/GenBank/DDBJ whole genome shotgun (WGS) entry which is preliminary data.</text>
</comment>
<evidence type="ECO:0000313" key="1">
    <source>
        <dbReference type="EMBL" id="KAK9140433.1"/>
    </source>
</evidence>
<keyword evidence="2" id="KW-1185">Reference proteome</keyword>